<keyword evidence="2" id="KW-0812">Transmembrane</keyword>
<keyword evidence="2" id="KW-0472">Membrane</keyword>
<accession>A0ABR4C0D6</accession>
<feature type="transmembrane region" description="Helical" evidence="2">
    <location>
        <begin position="125"/>
        <end position="149"/>
    </location>
</feature>
<keyword evidence="2" id="KW-1133">Transmembrane helix</keyword>
<feature type="transmembrane region" description="Helical" evidence="2">
    <location>
        <begin position="82"/>
        <end position="104"/>
    </location>
</feature>
<evidence type="ECO:0000313" key="3">
    <source>
        <dbReference type="EMBL" id="KAL2063374.1"/>
    </source>
</evidence>
<gene>
    <name evidence="3" type="ORF">VTL71DRAFT_5179</name>
</gene>
<sequence>MTVLYAKTSQVCRNCGHQNTTRTSSFKWPEAEATEESWKTQRTPKEEVCREEDSSEGDLSEANLEITSGLEPLELGIDVNGIVLLFTFAVSTMVFLTISIDQVVDGPSLPEPRWRCRTENTHRMFAGASWPLIAARCIGVWIDAIVATWSYDVKRDDHINIWAVEEGFMTLEKKKAWQARNGLSVEKMGNWLRGIGRILTFLLIVCYTFWPQRSSIGNGSKGLG</sequence>
<proteinExistence type="predicted"/>
<comment type="caution">
    <text evidence="3">The sequence shown here is derived from an EMBL/GenBank/DDBJ whole genome shotgun (WGS) entry which is preliminary data.</text>
</comment>
<dbReference type="Proteomes" id="UP001595075">
    <property type="component" value="Unassembled WGS sequence"/>
</dbReference>
<feature type="compositionally biased region" description="Basic and acidic residues" evidence="1">
    <location>
        <begin position="36"/>
        <end position="52"/>
    </location>
</feature>
<feature type="region of interest" description="Disordered" evidence="1">
    <location>
        <begin position="18"/>
        <end position="57"/>
    </location>
</feature>
<protein>
    <submittedName>
        <fullName evidence="3">Uncharacterized protein</fullName>
    </submittedName>
</protein>
<organism evidence="3 4">
    <name type="scientific">Oculimacula yallundae</name>
    <dbReference type="NCBI Taxonomy" id="86028"/>
    <lineage>
        <taxon>Eukaryota</taxon>
        <taxon>Fungi</taxon>
        <taxon>Dikarya</taxon>
        <taxon>Ascomycota</taxon>
        <taxon>Pezizomycotina</taxon>
        <taxon>Leotiomycetes</taxon>
        <taxon>Helotiales</taxon>
        <taxon>Ploettnerulaceae</taxon>
        <taxon>Oculimacula</taxon>
    </lineage>
</organism>
<dbReference type="EMBL" id="JAZHXI010000015">
    <property type="protein sequence ID" value="KAL2063374.1"/>
    <property type="molecule type" value="Genomic_DNA"/>
</dbReference>
<name>A0ABR4C0D6_9HELO</name>
<evidence type="ECO:0000256" key="2">
    <source>
        <dbReference type="SAM" id="Phobius"/>
    </source>
</evidence>
<keyword evidence="4" id="KW-1185">Reference proteome</keyword>
<evidence type="ECO:0000313" key="4">
    <source>
        <dbReference type="Proteomes" id="UP001595075"/>
    </source>
</evidence>
<feature type="transmembrane region" description="Helical" evidence="2">
    <location>
        <begin position="191"/>
        <end position="210"/>
    </location>
</feature>
<reference evidence="3 4" key="1">
    <citation type="journal article" date="2024" name="Commun. Biol.">
        <title>Comparative genomic analysis of thermophilic fungi reveals convergent evolutionary adaptations and gene losses.</title>
        <authorList>
            <person name="Steindorff A.S."/>
            <person name="Aguilar-Pontes M.V."/>
            <person name="Robinson A.J."/>
            <person name="Andreopoulos B."/>
            <person name="LaButti K."/>
            <person name="Kuo A."/>
            <person name="Mondo S."/>
            <person name="Riley R."/>
            <person name="Otillar R."/>
            <person name="Haridas S."/>
            <person name="Lipzen A."/>
            <person name="Grimwood J."/>
            <person name="Schmutz J."/>
            <person name="Clum A."/>
            <person name="Reid I.D."/>
            <person name="Moisan M.C."/>
            <person name="Butler G."/>
            <person name="Nguyen T.T.M."/>
            <person name="Dewar K."/>
            <person name="Conant G."/>
            <person name="Drula E."/>
            <person name="Henrissat B."/>
            <person name="Hansel C."/>
            <person name="Singer S."/>
            <person name="Hutchinson M.I."/>
            <person name="de Vries R.P."/>
            <person name="Natvig D.O."/>
            <person name="Powell A.J."/>
            <person name="Tsang A."/>
            <person name="Grigoriev I.V."/>
        </authorList>
    </citation>
    <scope>NUCLEOTIDE SEQUENCE [LARGE SCALE GENOMIC DNA]</scope>
    <source>
        <strain evidence="3 4">CBS 494.80</strain>
    </source>
</reference>
<evidence type="ECO:0000256" key="1">
    <source>
        <dbReference type="SAM" id="MobiDB-lite"/>
    </source>
</evidence>